<dbReference type="RefSeq" id="WP_128643641.1">
    <property type="nucleotide sequence ID" value="NZ_CP008950.1"/>
</dbReference>
<accession>A0A076EYI9</accession>
<name>A0A076EYI9_RHOOP</name>
<evidence type="ECO:0000313" key="2">
    <source>
        <dbReference type="Proteomes" id="UP000028488"/>
    </source>
</evidence>
<dbReference type="AlphaFoldDB" id="A0A076EYI9"/>
<geneLocation type="plasmid" evidence="1 2">
    <name>pPDG3</name>
</geneLocation>
<dbReference type="EMBL" id="CP008950">
    <property type="protein sequence ID" value="AII11060.1"/>
    <property type="molecule type" value="Genomic_DNA"/>
</dbReference>
<protein>
    <submittedName>
        <fullName evidence="1">Uncharacterized protein</fullName>
    </submittedName>
</protein>
<organism evidence="1 2">
    <name type="scientific">Rhodococcus opacus</name>
    <name type="common">Nocardia opaca</name>
    <dbReference type="NCBI Taxonomy" id="37919"/>
    <lineage>
        <taxon>Bacteria</taxon>
        <taxon>Bacillati</taxon>
        <taxon>Actinomycetota</taxon>
        <taxon>Actinomycetes</taxon>
        <taxon>Mycobacteriales</taxon>
        <taxon>Nocardiaceae</taxon>
        <taxon>Rhodococcus</taxon>
    </lineage>
</organism>
<keyword evidence="1" id="KW-0614">Plasmid</keyword>
<reference evidence="1 2" key="1">
    <citation type="submission" date="2014-07" db="EMBL/GenBank/DDBJ databases">
        <title>Genome Sequence of Rhodococcus opacus Strain R7, a Biodegrader of Mono- and Polycyclic Aromatic Hydrocarbons.</title>
        <authorList>
            <person name="Di Gennaro P."/>
            <person name="Zampolli J."/>
            <person name="Presti I."/>
            <person name="Cappelletti M."/>
            <person name="D'Ursi P."/>
            <person name="Orro A."/>
            <person name="Mezzelani A."/>
            <person name="Milanesi L."/>
        </authorList>
    </citation>
    <scope>NUCLEOTIDE SEQUENCE [LARGE SCALE GENOMIC DNA]</scope>
    <source>
        <strain evidence="1 2">R7</strain>
        <plasmid evidence="1">pPDG3</plasmid>
    </source>
</reference>
<dbReference type="Proteomes" id="UP000028488">
    <property type="component" value="Plasmid pPDG3"/>
</dbReference>
<evidence type="ECO:0000313" key="1">
    <source>
        <dbReference type="EMBL" id="AII11060.1"/>
    </source>
</evidence>
<gene>
    <name evidence="1" type="ORF">EP51_44120</name>
</gene>
<proteinExistence type="predicted"/>
<sequence length="198" mass="22100">MVIVGPLTAVIDSVGPRPWLRVKDPQPLPEASKPALLARPLRELDENSLGRLIRDHLVPLSSDHSYRTRWNGFWSSLGFDPVLRDRATGIINGFLDLAEGALEANDQDDNQTKRTEKFFDRCEGALDRILKREDEPLAWAGAAAMTFNPPARAVIDQLVSAIEKHRSDLDNEALWATLDSVQKQSLGGSGPRKRRSQR</sequence>